<feature type="transmembrane region" description="Helical" evidence="1">
    <location>
        <begin position="916"/>
        <end position="938"/>
    </location>
</feature>
<dbReference type="Gene3D" id="3.30.70.1430">
    <property type="entry name" value="Multidrug efflux transporter AcrB pore domain"/>
    <property type="match status" value="2"/>
</dbReference>
<dbReference type="PRINTS" id="PR00702">
    <property type="entry name" value="ACRIFLAVINRP"/>
</dbReference>
<feature type="transmembrane region" description="Helical" evidence="1">
    <location>
        <begin position="331"/>
        <end position="350"/>
    </location>
</feature>
<sequence>MRVSKWAVNRYISVLMVIAGLLLLGGVSLSRLPMDLLPHISIPVAVVSTQYPGAGPLEIEGLVTRPVEEAVATVHNVKNMSSSSSEGNSIVIIEFNQGTDMDFATLQMREKIDLIKGFLPDEVTDPMVLRIDPNALPIMVLGLSGTEDLSELQSIVESQIKPKFERLEGVASVSVTGGYEEVVEIEVDPNVLTSYGITMEQIATIIRAENINLPGGEIQQGGQNILLRTIGAFENIGEIENLPILLPTGIRVYLKDISQVQLTTKDIKHIAKVNGEPSIRITIQKQPVANTVQVANRINQTIQVLEEEIKGIQIVSVIDQSRFITRSIGNVGRTAAFGGVLAVCILYLFLGNVRTTLVIALSIPISIVTTFALMYFSGMTLNLLSLGGFALGVGMLVDNGIVVLENIYRFREEGNDPEQSAILGTEEVAMAVTASTLTTLAVFLPIVFVEGMTAQVFREMALTVTFSLLASLGVSLTLVPMLASKLMKKNRVNGKRTPQQVLGIFHRFFKYINEKYGKILSWSLSHRKTILFVTFLIFTVAILLASSMGAEYFPSLDEGTFSVNIRLPQSATLQETEAVMDEVEGVLTEYEEIEVLFTNVGGGDVMSTTSTGSPNRGSIDGRLVAARQRSMTSLELVDEIRTRLANIAGAEISVSADSFMLGAGFGGAAVDVSIKGDDLETLESISRDFIEIIKGVEGTREVSSNFTQAREQIEVHIDRETASFYGVQSVQVAMALRNTLTGITATRARIEGKEVDVLIRGENYLRESTENIMQLQMPTLMGSQVPIDQLAEIRRGQGPNVIRRMDQVRNISVRAALFNRNLSSVVADIEEKIKDYSLPAGYSYEFKGENEQLEEAIDNLTLAVILAIMLVYMILAAQFQSFLHPFTIMMSVPLAFSGGIIALFLAGISINVPGGIGAIVLAGIVVNNGIVLIDYINTLRDHGTHQRNDSIIIAGKTRLRPIMMTTLTTVLGLLPLAIGFGEGAEVQQPIAVVVIGGLSLATLLTLVVIPVMYSVLDDIAIKVRKER</sequence>
<evidence type="ECO:0000313" key="2">
    <source>
        <dbReference type="EMBL" id="ABR49752.1"/>
    </source>
</evidence>
<dbReference type="SUPFAM" id="SSF82693">
    <property type="entry name" value="Multidrug efflux transporter AcrB pore domain, PN1, PN2, PC1 and PC2 subdomains"/>
    <property type="match status" value="3"/>
</dbReference>
<feature type="transmembrane region" description="Helical" evidence="1">
    <location>
        <begin position="428"/>
        <end position="448"/>
    </location>
</feature>
<feature type="transmembrane region" description="Helical" evidence="1">
    <location>
        <begin position="530"/>
        <end position="550"/>
    </location>
</feature>
<evidence type="ECO:0000256" key="1">
    <source>
        <dbReference type="SAM" id="Phobius"/>
    </source>
</evidence>
<feature type="transmembrane region" description="Helical" evidence="1">
    <location>
        <begin position="357"/>
        <end position="377"/>
    </location>
</feature>
<dbReference type="EMBL" id="CP000724">
    <property type="protein sequence ID" value="ABR49752.1"/>
    <property type="molecule type" value="Genomic_DNA"/>
</dbReference>
<dbReference type="HOGENOM" id="CLU_002755_1_2_9"/>
<feature type="transmembrane region" description="Helical" evidence="1">
    <location>
        <begin position="886"/>
        <end position="910"/>
    </location>
</feature>
<dbReference type="Pfam" id="PF00873">
    <property type="entry name" value="ACR_tran"/>
    <property type="match status" value="1"/>
</dbReference>
<dbReference type="Gene3D" id="3.30.2090.10">
    <property type="entry name" value="Multidrug efflux transporter AcrB TolC docking domain, DN and DC subdomains"/>
    <property type="match status" value="2"/>
</dbReference>
<feature type="transmembrane region" description="Helical" evidence="1">
    <location>
        <begin position="860"/>
        <end position="879"/>
    </location>
</feature>
<dbReference type="InterPro" id="IPR001036">
    <property type="entry name" value="Acrflvin-R"/>
</dbReference>
<feature type="transmembrane region" description="Helical" evidence="1">
    <location>
        <begin position="383"/>
        <end position="407"/>
    </location>
</feature>
<feature type="transmembrane region" description="Helical" evidence="1">
    <location>
        <begin position="990"/>
        <end position="1016"/>
    </location>
</feature>
<feature type="transmembrane region" description="Helical" evidence="1">
    <location>
        <begin position="959"/>
        <end position="978"/>
    </location>
</feature>
<dbReference type="GO" id="GO:0005886">
    <property type="term" value="C:plasma membrane"/>
    <property type="evidence" value="ECO:0007669"/>
    <property type="project" value="TreeGrafter"/>
</dbReference>
<dbReference type="PANTHER" id="PTHR32063">
    <property type="match status" value="1"/>
</dbReference>
<evidence type="ECO:0000313" key="3">
    <source>
        <dbReference type="Proteomes" id="UP000001572"/>
    </source>
</evidence>
<accession>A6TU84</accession>
<keyword evidence="1" id="KW-1133">Transmembrane helix</keyword>
<keyword evidence="1" id="KW-0472">Membrane</keyword>
<name>A6TU84_ALKMQ</name>
<dbReference type="PANTHER" id="PTHR32063:SF0">
    <property type="entry name" value="SWARMING MOTILITY PROTEIN SWRC"/>
    <property type="match status" value="1"/>
</dbReference>
<dbReference type="SUPFAM" id="SSF82714">
    <property type="entry name" value="Multidrug efflux transporter AcrB TolC docking domain, DN and DC subdomains"/>
    <property type="match status" value="2"/>
</dbReference>
<gene>
    <name evidence="2" type="ordered locus">Amet_3630</name>
</gene>
<dbReference type="eggNOG" id="COG0841">
    <property type="taxonomic scope" value="Bacteria"/>
</dbReference>
<feature type="transmembrane region" description="Helical" evidence="1">
    <location>
        <begin position="460"/>
        <end position="483"/>
    </location>
</feature>
<dbReference type="Gene3D" id="3.30.70.1320">
    <property type="entry name" value="Multidrug efflux transporter AcrB pore domain like"/>
    <property type="match status" value="1"/>
</dbReference>
<reference evidence="3" key="1">
    <citation type="journal article" date="2016" name="Genome Announc.">
        <title>Complete genome sequence of Alkaliphilus metalliredigens strain QYMF, an alkaliphilic and metal-reducing bacterium isolated from borax-contaminated leachate ponds.</title>
        <authorList>
            <person name="Hwang C."/>
            <person name="Copeland A."/>
            <person name="Lucas S."/>
            <person name="Lapidus A."/>
            <person name="Barry K."/>
            <person name="Detter J.C."/>
            <person name="Glavina Del Rio T."/>
            <person name="Hammon N."/>
            <person name="Israni S."/>
            <person name="Dalin E."/>
            <person name="Tice H."/>
            <person name="Pitluck S."/>
            <person name="Chertkov O."/>
            <person name="Brettin T."/>
            <person name="Bruce D."/>
            <person name="Han C."/>
            <person name="Schmutz J."/>
            <person name="Larimer F."/>
            <person name="Land M.L."/>
            <person name="Hauser L."/>
            <person name="Kyrpides N."/>
            <person name="Mikhailova N."/>
            <person name="Ye Q."/>
            <person name="Zhou J."/>
            <person name="Richardson P."/>
            <person name="Fields M.W."/>
        </authorList>
    </citation>
    <scope>NUCLEOTIDE SEQUENCE [LARGE SCALE GENOMIC DNA]</scope>
    <source>
        <strain evidence="3">QYMF</strain>
    </source>
</reference>
<dbReference type="AlphaFoldDB" id="A6TU84"/>
<organism evidence="2 3">
    <name type="scientific">Alkaliphilus metalliredigens (strain QYMF)</name>
    <dbReference type="NCBI Taxonomy" id="293826"/>
    <lineage>
        <taxon>Bacteria</taxon>
        <taxon>Bacillati</taxon>
        <taxon>Bacillota</taxon>
        <taxon>Clostridia</taxon>
        <taxon>Peptostreptococcales</taxon>
        <taxon>Natronincolaceae</taxon>
        <taxon>Alkaliphilus</taxon>
    </lineage>
</organism>
<dbReference type="InterPro" id="IPR027463">
    <property type="entry name" value="AcrB_DN_DC_subdom"/>
</dbReference>
<dbReference type="STRING" id="293826.Amet_3630"/>
<proteinExistence type="predicted"/>
<dbReference type="OrthoDB" id="9757876at2"/>
<keyword evidence="3" id="KW-1185">Reference proteome</keyword>
<dbReference type="GO" id="GO:0042910">
    <property type="term" value="F:xenobiotic transmembrane transporter activity"/>
    <property type="evidence" value="ECO:0007669"/>
    <property type="project" value="TreeGrafter"/>
</dbReference>
<dbReference type="Gene3D" id="3.30.70.1440">
    <property type="entry name" value="Multidrug efflux transporter AcrB pore domain"/>
    <property type="match status" value="1"/>
</dbReference>
<dbReference type="Proteomes" id="UP000001572">
    <property type="component" value="Chromosome"/>
</dbReference>
<dbReference type="Gene3D" id="1.20.1640.10">
    <property type="entry name" value="Multidrug efflux transporter AcrB transmembrane domain"/>
    <property type="match status" value="2"/>
</dbReference>
<keyword evidence="1" id="KW-0812">Transmembrane</keyword>
<protein>
    <submittedName>
        <fullName evidence="2">Acriflavin resistance protein</fullName>
    </submittedName>
</protein>
<dbReference type="RefSeq" id="WP_012064712.1">
    <property type="nucleotide sequence ID" value="NC_009633.1"/>
</dbReference>
<dbReference type="KEGG" id="amt:Amet_3630"/>
<dbReference type="SUPFAM" id="SSF82866">
    <property type="entry name" value="Multidrug efflux transporter AcrB transmembrane domain"/>
    <property type="match status" value="2"/>
</dbReference>